<dbReference type="InterPro" id="IPR036770">
    <property type="entry name" value="Ankyrin_rpt-contain_sf"/>
</dbReference>
<protein>
    <submittedName>
        <fullName evidence="3">Uncharacterized protein</fullName>
    </submittedName>
</protein>
<evidence type="ECO:0000256" key="1">
    <source>
        <dbReference type="SAM" id="MobiDB-lite"/>
    </source>
</evidence>
<feature type="chain" id="PRO_5031269673" evidence="2">
    <location>
        <begin position="20"/>
        <end position="184"/>
    </location>
</feature>
<feature type="compositionally biased region" description="Acidic residues" evidence="1">
    <location>
        <begin position="142"/>
        <end position="154"/>
    </location>
</feature>
<gene>
    <name evidence="3" type="ORF">HERI1096_LOCUS26897</name>
</gene>
<evidence type="ECO:0000313" key="3">
    <source>
        <dbReference type="EMBL" id="CAE0127993.1"/>
    </source>
</evidence>
<accession>A0A7S3B8Z4</accession>
<name>A0A7S3B8Z4_9EUKA</name>
<dbReference type="Gene3D" id="1.25.40.20">
    <property type="entry name" value="Ankyrin repeat-containing domain"/>
    <property type="match status" value="1"/>
</dbReference>
<keyword evidence="2" id="KW-0732">Signal</keyword>
<dbReference type="EMBL" id="HBHX01048557">
    <property type="protein sequence ID" value="CAE0127993.1"/>
    <property type="molecule type" value="Transcribed_RNA"/>
</dbReference>
<dbReference type="AlphaFoldDB" id="A0A7S3B8Z4"/>
<sequence length="184" mass="20654">MVMRHSLALFAFAVAAVSAEQVFEDSAALTTLWQASSSGQTEMFISQLIQNREYAQHRASDGRGPMFWAYEFKNVDTLALLLHLSVSAEQEDVDGKKPTEFFPDGPDAMAEFEADAKSKIEELAALLSEREEEFYSYQQNSEEPEDYEDEEEEATPSNAPKAKPGVDTIDYADEDEEDEGKDEM</sequence>
<dbReference type="SUPFAM" id="SSF48403">
    <property type="entry name" value="Ankyrin repeat"/>
    <property type="match status" value="1"/>
</dbReference>
<feature type="signal peptide" evidence="2">
    <location>
        <begin position="1"/>
        <end position="19"/>
    </location>
</feature>
<reference evidence="3" key="1">
    <citation type="submission" date="2021-01" db="EMBL/GenBank/DDBJ databases">
        <authorList>
            <person name="Corre E."/>
            <person name="Pelletier E."/>
            <person name="Niang G."/>
            <person name="Scheremetjew M."/>
            <person name="Finn R."/>
            <person name="Kale V."/>
            <person name="Holt S."/>
            <person name="Cochrane G."/>
            <person name="Meng A."/>
            <person name="Brown T."/>
            <person name="Cohen L."/>
        </authorList>
    </citation>
    <scope>NUCLEOTIDE SEQUENCE</scope>
    <source>
        <strain evidence="3">CCMP281</strain>
    </source>
</reference>
<evidence type="ECO:0000256" key="2">
    <source>
        <dbReference type="SAM" id="SignalP"/>
    </source>
</evidence>
<organism evidence="3">
    <name type="scientific">Haptolina ericina</name>
    <dbReference type="NCBI Taxonomy" id="156174"/>
    <lineage>
        <taxon>Eukaryota</taxon>
        <taxon>Haptista</taxon>
        <taxon>Haptophyta</taxon>
        <taxon>Prymnesiophyceae</taxon>
        <taxon>Prymnesiales</taxon>
        <taxon>Prymnesiaceae</taxon>
        <taxon>Haptolina</taxon>
    </lineage>
</organism>
<feature type="compositionally biased region" description="Acidic residues" evidence="1">
    <location>
        <begin position="170"/>
        <end position="184"/>
    </location>
</feature>
<feature type="region of interest" description="Disordered" evidence="1">
    <location>
        <begin position="131"/>
        <end position="184"/>
    </location>
</feature>
<proteinExistence type="predicted"/>